<dbReference type="InterPro" id="IPR000847">
    <property type="entry name" value="LysR_HTH_N"/>
</dbReference>
<keyword evidence="3" id="KW-0238">DNA-binding</keyword>
<dbReference type="CDD" id="cd05466">
    <property type="entry name" value="PBP2_LTTR_substrate"/>
    <property type="match status" value="1"/>
</dbReference>
<gene>
    <name evidence="6" type="ORF">DN730_13520</name>
</gene>
<dbReference type="Pfam" id="PF00126">
    <property type="entry name" value="HTH_1"/>
    <property type="match status" value="2"/>
</dbReference>
<evidence type="ECO:0000256" key="3">
    <source>
        <dbReference type="ARBA" id="ARBA00023125"/>
    </source>
</evidence>
<dbReference type="GO" id="GO:0003700">
    <property type="term" value="F:DNA-binding transcription factor activity"/>
    <property type="evidence" value="ECO:0007669"/>
    <property type="project" value="InterPro"/>
</dbReference>
<dbReference type="InterPro" id="IPR036388">
    <property type="entry name" value="WH-like_DNA-bd_sf"/>
</dbReference>
<feature type="domain" description="HTH lysR-type" evidence="5">
    <location>
        <begin position="110"/>
        <end position="167"/>
    </location>
</feature>
<accession>A0A370U7K8</accession>
<evidence type="ECO:0000256" key="4">
    <source>
        <dbReference type="ARBA" id="ARBA00023163"/>
    </source>
</evidence>
<dbReference type="EMBL" id="QKRA01000006">
    <property type="protein sequence ID" value="RDL43761.1"/>
    <property type="molecule type" value="Genomic_DNA"/>
</dbReference>
<dbReference type="PRINTS" id="PR00039">
    <property type="entry name" value="HTHLYSR"/>
</dbReference>
<evidence type="ECO:0000313" key="6">
    <source>
        <dbReference type="EMBL" id="RDL43761.1"/>
    </source>
</evidence>
<keyword evidence="4" id="KW-0804">Transcription</keyword>
<dbReference type="PANTHER" id="PTHR30126:SF98">
    <property type="entry name" value="HTH-TYPE TRANSCRIPTIONAL ACTIVATOR BAUR"/>
    <property type="match status" value="1"/>
</dbReference>
<comment type="caution">
    <text evidence="6">The sequence shown here is derived from an EMBL/GenBank/DDBJ whole genome shotgun (WGS) entry which is preliminary data.</text>
</comment>
<dbReference type="AlphaFoldDB" id="A0A370U7K8"/>
<evidence type="ECO:0000259" key="5">
    <source>
        <dbReference type="PROSITE" id="PS50931"/>
    </source>
</evidence>
<sequence>MRATTMHHITSGTPLTLKQCRVIQGIMRKGSEQSASAALNLSQSSVSRALAQAEHALGVSIFTRGWSGAELTADGEIVMATCDNLLNAIARVEQHLQQTADTALTLKNHLEWRHVAVVEAVSRLGSASIAAEVLGITQPAVSKTLKELENMVRQPLFSRLRHGLTPLPAAKSLAALYLRILPIAQSLSQALQSRPNELNGRLSVGMLSFSCQDIVPIAFASIFKQHPRVRLQAMQGPYHMLANALIQGEIDCFLGLLRTGPIHPDLIEIPLLHAQYALIARNDHPIHKEASSLKDLTDERWIVARHGTPIREYFETLFRSIDNKPPIQALEMLTFASSEDLVIHSDAIALLFYDDWNIQQLNPRLQQIPITLPKPDCMIGITLHRDHQSPIIKTFIEELETVIEAKITDSIPAE</sequence>
<keyword evidence="2" id="KW-0805">Transcription regulation</keyword>
<dbReference type="PROSITE" id="PS50931">
    <property type="entry name" value="HTH_LYSR"/>
    <property type="match status" value="2"/>
</dbReference>
<reference evidence="6 7" key="1">
    <citation type="submission" date="2018-06" db="EMBL/GenBank/DDBJ databases">
        <title>Marinomonas sp. YLB-05 draft genome sequence.</title>
        <authorList>
            <person name="Yu L."/>
            <person name="Tang X."/>
        </authorList>
    </citation>
    <scope>NUCLEOTIDE SEQUENCE [LARGE SCALE GENOMIC DNA]</scope>
    <source>
        <strain evidence="6 7">YLB-05</strain>
    </source>
</reference>
<evidence type="ECO:0000313" key="7">
    <source>
        <dbReference type="Proteomes" id="UP000254326"/>
    </source>
</evidence>
<comment type="similarity">
    <text evidence="1">Belongs to the LysR transcriptional regulatory family.</text>
</comment>
<organism evidence="6 7">
    <name type="scientific">Marinomonas piezotolerans</name>
    <dbReference type="NCBI Taxonomy" id="2213058"/>
    <lineage>
        <taxon>Bacteria</taxon>
        <taxon>Pseudomonadati</taxon>
        <taxon>Pseudomonadota</taxon>
        <taxon>Gammaproteobacteria</taxon>
        <taxon>Oceanospirillales</taxon>
        <taxon>Oceanospirillaceae</taxon>
        <taxon>Marinomonas</taxon>
    </lineage>
</organism>
<dbReference type="PANTHER" id="PTHR30126">
    <property type="entry name" value="HTH-TYPE TRANSCRIPTIONAL REGULATOR"/>
    <property type="match status" value="1"/>
</dbReference>
<dbReference type="Pfam" id="PF03466">
    <property type="entry name" value="LysR_substrate"/>
    <property type="match status" value="1"/>
</dbReference>
<dbReference type="InterPro" id="IPR036390">
    <property type="entry name" value="WH_DNA-bd_sf"/>
</dbReference>
<dbReference type="Gene3D" id="1.10.10.10">
    <property type="entry name" value="Winged helix-like DNA-binding domain superfamily/Winged helix DNA-binding domain"/>
    <property type="match status" value="2"/>
</dbReference>
<proteinExistence type="inferred from homology"/>
<feature type="domain" description="HTH lysR-type" evidence="5">
    <location>
        <begin position="15"/>
        <end position="72"/>
    </location>
</feature>
<dbReference type="GO" id="GO:0000976">
    <property type="term" value="F:transcription cis-regulatory region binding"/>
    <property type="evidence" value="ECO:0007669"/>
    <property type="project" value="TreeGrafter"/>
</dbReference>
<dbReference type="Proteomes" id="UP000254326">
    <property type="component" value="Unassembled WGS sequence"/>
</dbReference>
<dbReference type="InterPro" id="IPR005119">
    <property type="entry name" value="LysR_subst-bd"/>
</dbReference>
<name>A0A370U7K8_9GAMM</name>
<keyword evidence="7" id="KW-1185">Reference proteome</keyword>
<evidence type="ECO:0000256" key="2">
    <source>
        <dbReference type="ARBA" id="ARBA00023015"/>
    </source>
</evidence>
<protein>
    <recommendedName>
        <fullName evidence="5">HTH lysR-type domain-containing protein</fullName>
    </recommendedName>
</protein>
<dbReference type="SUPFAM" id="SSF46785">
    <property type="entry name" value="Winged helix' DNA-binding domain"/>
    <property type="match status" value="2"/>
</dbReference>
<dbReference type="SUPFAM" id="SSF53850">
    <property type="entry name" value="Periplasmic binding protein-like II"/>
    <property type="match status" value="1"/>
</dbReference>
<evidence type="ECO:0000256" key="1">
    <source>
        <dbReference type="ARBA" id="ARBA00009437"/>
    </source>
</evidence>
<dbReference type="Gene3D" id="3.40.190.290">
    <property type="match status" value="1"/>
</dbReference>